<dbReference type="FunFam" id="3.50.50.60:FF:000228">
    <property type="entry name" value="FAD-containing monooxygenase EthA"/>
    <property type="match status" value="1"/>
</dbReference>
<dbReference type="OrthoDB" id="337830at2"/>
<evidence type="ECO:0000256" key="7">
    <source>
        <dbReference type="ARBA" id="ARBA00023033"/>
    </source>
</evidence>
<dbReference type="GO" id="GO:0050661">
    <property type="term" value="F:NADP binding"/>
    <property type="evidence" value="ECO:0007669"/>
    <property type="project" value="InterPro"/>
</dbReference>
<comment type="similarity">
    <text evidence="2">Belongs to the FAD-binding monooxygenase family.</text>
</comment>
<keyword evidence="6" id="KW-0560">Oxidoreductase</keyword>
<evidence type="ECO:0000256" key="5">
    <source>
        <dbReference type="ARBA" id="ARBA00022857"/>
    </source>
</evidence>
<reference evidence="8 9" key="1">
    <citation type="submission" date="2017-10" db="EMBL/GenBank/DDBJ databases">
        <title>Nyctiphanis sp. nov., isolated from the stomach of the euphausiid Nyctiphanes simplex (Hansen, 1911) in the Gulf of California.</title>
        <authorList>
            <person name="Gomez-Gil B."/>
            <person name="Aguilar-Mendez M."/>
            <person name="Lopez-Cortes A."/>
            <person name="Gomez-Gutierrez J."/>
            <person name="Roque A."/>
            <person name="Lang E."/>
            <person name="Gonzalez-Castillo A."/>
        </authorList>
    </citation>
    <scope>NUCLEOTIDE SEQUENCE [LARGE SCALE GENOMIC DNA]</scope>
    <source>
        <strain evidence="8 9">CAIM 600</strain>
    </source>
</reference>
<dbReference type="PANTHER" id="PTHR43872:SF1">
    <property type="entry name" value="MONOOXYGENASE, PUTATIVE (AFU_ORTHOLOGUE AFUA_8G02570)-RELATED"/>
    <property type="match status" value="1"/>
</dbReference>
<evidence type="ECO:0000256" key="4">
    <source>
        <dbReference type="ARBA" id="ARBA00022827"/>
    </source>
</evidence>
<gene>
    <name evidence="8" type="ORF">CS022_00560</name>
</gene>
<dbReference type="SUPFAM" id="SSF51905">
    <property type="entry name" value="FAD/NAD(P)-binding domain"/>
    <property type="match status" value="1"/>
</dbReference>
<dbReference type="Pfam" id="PF13450">
    <property type="entry name" value="NAD_binding_8"/>
    <property type="match status" value="1"/>
</dbReference>
<dbReference type="InterPro" id="IPR020946">
    <property type="entry name" value="Flavin_mOase-like"/>
</dbReference>
<comment type="caution">
    <text evidence="8">The sequence shown here is derived from an EMBL/GenBank/DDBJ whole genome shotgun (WGS) entry which is preliminary data.</text>
</comment>
<sequence length="505" mass="57543">MSEQFDVVIIGAGISGVTATYHLQKYSPNKSYVVLERRADMGGTWDLFKYPGVRSDSDMFTLGFNFKPWLGEKSITTGESILSYVKETASEIGMRDHIRFNRSVVEARWSNQEALWTLTVQNGEQTETITTRFIVSCAGYYDYDKGYDPGFEGRDTFSGDIIHPQFWPENYDYEGKNVVVIGSGATAVTMVPAMTDKAKHVTMLQRSPTYMAYMPAEDGFAKWARKLLPTKMAYSISRWKNILFTMMVYMISRKNPELMKKILLGRIRGQLEKHIDVDKHFIPAYNPWDQRLCAVSDGDLFKAIRAGKAGVVTDHIDTFDETGIKLKSGERIDADVVVTATGLVLKPLGGIKVYMDGKYIDYGTVMNYKGLMASGVPNFAAIFGYTNASWTLKADLSAKYITRLLNHMDEHGYDYCQAEIKDTYVREEPIEDLQAGYFMRAAHLLPKQGHIRPWKLYQNYIQDMINLRYQKVTDNAMTFYRVAIISLNPSDKVLKHRQELHNHKG</sequence>
<dbReference type="GO" id="GO:0004499">
    <property type="term" value="F:N,N-dimethylaniline monooxygenase activity"/>
    <property type="evidence" value="ECO:0007669"/>
    <property type="project" value="InterPro"/>
</dbReference>
<evidence type="ECO:0000313" key="8">
    <source>
        <dbReference type="EMBL" id="RXJ74758.1"/>
    </source>
</evidence>
<evidence type="ECO:0000256" key="1">
    <source>
        <dbReference type="ARBA" id="ARBA00001974"/>
    </source>
</evidence>
<dbReference type="RefSeq" id="WP_129120651.1">
    <property type="nucleotide sequence ID" value="NZ_PEIB01000001.1"/>
</dbReference>
<proteinExistence type="inferred from homology"/>
<name>A0A4V1LTC9_9GAMM</name>
<keyword evidence="9" id="KW-1185">Reference proteome</keyword>
<dbReference type="Pfam" id="PF00743">
    <property type="entry name" value="FMO-like"/>
    <property type="match status" value="1"/>
</dbReference>
<dbReference type="PANTHER" id="PTHR43872">
    <property type="entry name" value="MONOOXYGENASE, PUTATIVE (AFU_ORTHOLOGUE AFUA_8G02570)-RELATED"/>
    <property type="match status" value="1"/>
</dbReference>
<evidence type="ECO:0000256" key="3">
    <source>
        <dbReference type="ARBA" id="ARBA00022630"/>
    </source>
</evidence>
<comment type="cofactor">
    <cofactor evidence="1">
        <name>FAD</name>
        <dbReference type="ChEBI" id="CHEBI:57692"/>
    </cofactor>
</comment>
<protein>
    <submittedName>
        <fullName evidence="8">FAD-containing monooxygenase EthA</fullName>
    </submittedName>
</protein>
<dbReference type="GO" id="GO:0050660">
    <property type="term" value="F:flavin adenine dinucleotide binding"/>
    <property type="evidence" value="ECO:0007669"/>
    <property type="project" value="InterPro"/>
</dbReference>
<dbReference type="Gene3D" id="3.50.50.60">
    <property type="entry name" value="FAD/NAD(P)-binding domain"/>
    <property type="match status" value="3"/>
</dbReference>
<keyword evidence="4" id="KW-0274">FAD</keyword>
<evidence type="ECO:0000256" key="6">
    <source>
        <dbReference type="ARBA" id="ARBA00023002"/>
    </source>
</evidence>
<keyword evidence="7 8" id="KW-0503">Monooxygenase</keyword>
<evidence type="ECO:0000256" key="2">
    <source>
        <dbReference type="ARBA" id="ARBA00010139"/>
    </source>
</evidence>
<dbReference type="EMBL" id="PEIB01000001">
    <property type="protein sequence ID" value="RXJ74758.1"/>
    <property type="molecule type" value="Genomic_DNA"/>
</dbReference>
<dbReference type="PRINTS" id="PR00469">
    <property type="entry name" value="PNDRDTASEII"/>
</dbReference>
<dbReference type="AlphaFoldDB" id="A0A4V1LTC9"/>
<organism evidence="8 9">
    <name type="scientific">Veronia nyctiphanis</name>
    <dbReference type="NCBI Taxonomy" id="1278244"/>
    <lineage>
        <taxon>Bacteria</taxon>
        <taxon>Pseudomonadati</taxon>
        <taxon>Pseudomonadota</taxon>
        <taxon>Gammaproteobacteria</taxon>
        <taxon>Vibrionales</taxon>
        <taxon>Vibrionaceae</taxon>
        <taxon>Veronia</taxon>
    </lineage>
</organism>
<keyword evidence="5" id="KW-0521">NADP</keyword>
<dbReference type="InterPro" id="IPR051820">
    <property type="entry name" value="FAD-binding_MO"/>
</dbReference>
<dbReference type="InterPro" id="IPR036188">
    <property type="entry name" value="FAD/NAD-bd_sf"/>
</dbReference>
<evidence type="ECO:0000313" key="9">
    <source>
        <dbReference type="Proteomes" id="UP000290287"/>
    </source>
</evidence>
<accession>A0A4V1LTC9</accession>
<dbReference type="Proteomes" id="UP000290287">
    <property type="component" value="Unassembled WGS sequence"/>
</dbReference>
<keyword evidence="3" id="KW-0285">Flavoprotein</keyword>